<feature type="region of interest" description="Disordered" evidence="1">
    <location>
        <begin position="75"/>
        <end position="115"/>
    </location>
</feature>
<reference evidence="2" key="3">
    <citation type="journal article" date="2021" name="World Allergy Organ. J.">
        <title>Chromosome-level assembly of Dermatophagoides farinae genome and transcriptome reveals two novel allergens Der f 37 and Der f 39.</title>
        <authorList>
            <person name="Chen J."/>
            <person name="Cai Z."/>
            <person name="Fan D."/>
            <person name="Hu J."/>
            <person name="Hou Y."/>
            <person name="He Y."/>
            <person name="Zhang Z."/>
            <person name="Zhao Z."/>
            <person name="Gao P."/>
            <person name="Hu W."/>
            <person name="Sun J."/>
            <person name="Li J."/>
            <person name="Ji K."/>
        </authorList>
    </citation>
    <scope>NUCLEOTIDE SEQUENCE</scope>
    <source>
        <strain evidence="2">JKM2019</strain>
    </source>
</reference>
<feature type="region of interest" description="Disordered" evidence="1">
    <location>
        <begin position="37"/>
        <end position="61"/>
    </location>
</feature>
<reference evidence="2" key="2">
    <citation type="submission" date="2020-06" db="EMBL/GenBank/DDBJ databases">
        <authorList>
            <person name="Ji K."/>
            <person name="Li J."/>
        </authorList>
    </citation>
    <scope>NUCLEOTIDE SEQUENCE</scope>
    <source>
        <strain evidence="2">JKM2019</strain>
        <tissue evidence="2">Whole body</tissue>
    </source>
</reference>
<comment type="caution">
    <text evidence="3">The sequence shown here is derived from an EMBL/GenBank/DDBJ whole genome shotgun (WGS) entry which is preliminary data.</text>
</comment>
<gene>
    <name evidence="3" type="ORF">DERF_012879</name>
    <name evidence="2" type="ORF">HUG17_8573</name>
</gene>
<proteinExistence type="predicted"/>
<evidence type="ECO:0000313" key="4">
    <source>
        <dbReference type="Proteomes" id="UP000790347"/>
    </source>
</evidence>
<protein>
    <submittedName>
        <fullName evidence="3">Uncharacterized protein</fullName>
    </submittedName>
</protein>
<dbReference type="AlphaFoldDB" id="A0A922KZ16"/>
<feature type="region of interest" description="Disordered" evidence="1">
    <location>
        <begin position="247"/>
        <end position="268"/>
    </location>
</feature>
<reference evidence="3" key="4">
    <citation type="journal article" date="2022" name="Res Sq">
        <title>Comparative Genomics Reveals Insights into the Divergent Evolution of Astigmatic Mites and Household Pest Adaptations.</title>
        <authorList>
            <person name="Xiong Q."/>
            <person name="Wan A.T.-Y."/>
            <person name="Liu X.-Y."/>
            <person name="Fung C.S.-H."/>
            <person name="Xiao X."/>
            <person name="Malainual N."/>
            <person name="Hou J."/>
            <person name="Wang L."/>
            <person name="Wang M."/>
            <person name="Yang K."/>
            <person name="Cui Y."/>
            <person name="Leung E."/>
            <person name="Nong W."/>
            <person name="Shin S.-K."/>
            <person name="Au S."/>
            <person name="Jeong K.Y."/>
            <person name="Chew F.T."/>
            <person name="Hui J."/>
            <person name="Leung T.F."/>
            <person name="Tungtrongchitr A."/>
            <person name="Zhong N."/>
            <person name="Liu Z."/>
            <person name="Tsui S."/>
        </authorList>
    </citation>
    <scope>NUCLEOTIDE SEQUENCE</scope>
    <source>
        <strain evidence="3">Derf</strain>
        <tissue evidence="3">Whole organism</tissue>
    </source>
</reference>
<dbReference type="Proteomes" id="UP000790347">
    <property type="component" value="Unassembled WGS sequence"/>
</dbReference>
<name>A0A922KZ16_DERFA</name>
<feature type="compositionally biased region" description="Basic residues" evidence="1">
    <location>
        <begin position="247"/>
        <end position="258"/>
    </location>
</feature>
<dbReference type="Proteomes" id="UP000828236">
    <property type="component" value="Unassembled WGS sequence"/>
</dbReference>
<keyword evidence="4" id="KW-1185">Reference proteome</keyword>
<feature type="compositionally biased region" description="Polar residues" evidence="1">
    <location>
        <begin position="376"/>
        <end position="387"/>
    </location>
</feature>
<dbReference type="EMBL" id="ASGP02000006">
    <property type="protein sequence ID" value="KAH9502082.1"/>
    <property type="molecule type" value="Genomic_DNA"/>
</dbReference>
<feature type="region of interest" description="Disordered" evidence="1">
    <location>
        <begin position="326"/>
        <end position="401"/>
    </location>
</feature>
<sequence>MQNFNDNPTKNQCIVHPHRQRNDHKLIDFSVDNNDICSKHQNQNNQTDNRTSSGLSTTNKSKNIIIVQRQNKHFGNHHVNDDDYDSAGPIKQTDESSSSSSTASHDDDEPPSTNVGKAVVKQQNGECHSRQITRSIDIQKKNRLRGILKYPPGWHKRTLSESGAVGIFSRSLSDNYVGYYGPPSSSSLESPGILLDCFEYDDNIVDGDEDDDDFSIDDLMKPKKCVTFSEKQATYVFRPGSSILGRRQKNQKKAKKKKERELRKMVSSLEQLDDNDDYDDDRRHKRLTFVNDLRNAIELQRYAKGIVAKNNIHDDDDDDDLDSLCSSTDLSSSVESSSCCDDTTTSASDCSSADEMSTTTTTTSLLNPYEDEINLNDDNCNGQQNVSTKTKKNRRRRRNRKNKLSIKTLLETGGYDSD</sequence>
<feature type="compositionally biased region" description="Basic residues" evidence="1">
    <location>
        <begin position="389"/>
        <end position="401"/>
    </location>
</feature>
<organism evidence="3 4">
    <name type="scientific">Dermatophagoides farinae</name>
    <name type="common">American house dust mite</name>
    <dbReference type="NCBI Taxonomy" id="6954"/>
    <lineage>
        <taxon>Eukaryota</taxon>
        <taxon>Metazoa</taxon>
        <taxon>Ecdysozoa</taxon>
        <taxon>Arthropoda</taxon>
        <taxon>Chelicerata</taxon>
        <taxon>Arachnida</taxon>
        <taxon>Acari</taxon>
        <taxon>Acariformes</taxon>
        <taxon>Sarcoptiformes</taxon>
        <taxon>Astigmata</taxon>
        <taxon>Psoroptidia</taxon>
        <taxon>Analgoidea</taxon>
        <taxon>Pyroglyphidae</taxon>
        <taxon>Dermatophagoidinae</taxon>
        <taxon>Dermatophagoides</taxon>
    </lineage>
</organism>
<feature type="compositionally biased region" description="Low complexity" evidence="1">
    <location>
        <begin position="326"/>
        <end position="363"/>
    </location>
</feature>
<dbReference type="EMBL" id="SDOV01000008">
    <property type="protein sequence ID" value="KAH7637469.1"/>
    <property type="molecule type" value="Genomic_DNA"/>
</dbReference>
<evidence type="ECO:0000313" key="3">
    <source>
        <dbReference type="EMBL" id="KAH9502082.1"/>
    </source>
</evidence>
<reference evidence="3" key="1">
    <citation type="submission" date="2013-05" db="EMBL/GenBank/DDBJ databases">
        <authorList>
            <person name="Yim A.K.Y."/>
            <person name="Chan T.F."/>
            <person name="Ji K.M."/>
            <person name="Liu X.Y."/>
            <person name="Zhou J.W."/>
            <person name="Li R.Q."/>
            <person name="Yang K.Y."/>
            <person name="Li J."/>
            <person name="Li M."/>
            <person name="Law P.T.W."/>
            <person name="Wu Y.L."/>
            <person name="Cai Z.L."/>
            <person name="Qin H."/>
            <person name="Bao Y."/>
            <person name="Leung R.K.K."/>
            <person name="Ng P.K.S."/>
            <person name="Zou J."/>
            <person name="Zhong X.J."/>
            <person name="Ran P.X."/>
            <person name="Zhong N.S."/>
            <person name="Liu Z.G."/>
            <person name="Tsui S.K.W."/>
        </authorList>
    </citation>
    <scope>NUCLEOTIDE SEQUENCE</scope>
    <source>
        <strain evidence="3">Derf</strain>
        <tissue evidence="3">Whole organism</tissue>
    </source>
</reference>
<accession>A0A922KZ16</accession>
<evidence type="ECO:0000313" key="2">
    <source>
        <dbReference type="EMBL" id="KAH7637469.1"/>
    </source>
</evidence>
<evidence type="ECO:0000256" key="1">
    <source>
        <dbReference type="SAM" id="MobiDB-lite"/>
    </source>
</evidence>
<dbReference type="OrthoDB" id="6516985at2759"/>